<comment type="similarity">
    <text evidence="1">Belongs to the NAD kinase family.</text>
</comment>
<dbReference type="Gene3D" id="2.60.200.30">
    <property type="entry name" value="Probable inorganic polyphosphate/atp-NAD kinase, domain 2"/>
    <property type="match status" value="1"/>
</dbReference>
<dbReference type="InterPro" id="IPR017437">
    <property type="entry name" value="ATP-NAD_kinase_PpnK-typ_C"/>
</dbReference>
<evidence type="ECO:0000256" key="1">
    <source>
        <dbReference type="ARBA" id="ARBA00010995"/>
    </source>
</evidence>
<evidence type="ECO:0000256" key="8">
    <source>
        <dbReference type="SAM" id="MobiDB-lite"/>
    </source>
</evidence>
<evidence type="ECO:0000313" key="10">
    <source>
        <dbReference type="Proteomes" id="UP000186817"/>
    </source>
</evidence>
<name>A0A1Q9CLH2_SYMMI</name>
<evidence type="ECO:0000256" key="6">
    <source>
        <dbReference type="ARBA" id="ARBA00022857"/>
    </source>
</evidence>
<dbReference type="GO" id="GO:0003951">
    <property type="term" value="F:NAD+ kinase activity"/>
    <property type="evidence" value="ECO:0007669"/>
    <property type="project" value="InterPro"/>
</dbReference>
<dbReference type="InterPro" id="IPR016064">
    <property type="entry name" value="NAD/diacylglycerol_kinase_sf"/>
</dbReference>
<dbReference type="GO" id="GO:0019674">
    <property type="term" value="P:NAD+ metabolic process"/>
    <property type="evidence" value="ECO:0007669"/>
    <property type="project" value="InterPro"/>
</dbReference>
<evidence type="ECO:0000256" key="5">
    <source>
        <dbReference type="ARBA" id="ARBA00022840"/>
    </source>
</evidence>
<dbReference type="HAMAP" id="MF_00361">
    <property type="entry name" value="NAD_kinase"/>
    <property type="match status" value="1"/>
</dbReference>
<dbReference type="Pfam" id="PF01513">
    <property type="entry name" value="NAD_kinase"/>
    <property type="match status" value="1"/>
</dbReference>
<accession>A0A1Q9CLH2</accession>
<gene>
    <name evidence="9" type="primary">NADK2</name>
    <name evidence="9" type="ORF">AK812_SmicGene35425</name>
</gene>
<dbReference type="EMBL" id="LSRX01001093">
    <property type="protein sequence ID" value="OLP83783.1"/>
    <property type="molecule type" value="Genomic_DNA"/>
</dbReference>
<proteinExistence type="inferred from homology"/>
<dbReference type="Pfam" id="PF20143">
    <property type="entry name" value="NAD_kinase_C"/>
    <property type="match status" value="1"/>
</dbReference>
<keyword evidence="10" id="KW-1185">Reference proteome</keyword>
<evidence type="ECO:0000256" key="7">
    <source>
        <dbReference type="ARBA" id="ARBA00023027"/>
    </source>
</evidence>
<evidence type="ECO:0000256" key="2">
    <source>
        <dbReference type="ARBA" id="ARBA00022679"/>
    </source>
</evidence>
<keyword evidence="4 9" id="KW-0418">Kinase</keyword>
<evidence type="ECO:0000256" key="3">
    <source>
        <dbReference type="ARBA" id="ARBA00022741"/>
    </source>
</evidence>
<dbReference type="PANTHER" id="PTHR20275">
    <property type="entry name" value="NAD KINASE"/>
    <property type="match status" value="1"/>
</dbReference>
<dbReference type="GO" id="GO:0006741">
    <property type="term" value="P:NADP+ biosynthetic process"/>
    <property type="evidence" value="ECO:0007669"/>
    <property type="project" value="InterPro"/>
</dbReference>
<dbReference type="Proteomes" id="UP000186817">
    <property type="component" value="Unassembled WGS sequence"/>
</dbReference>
<evidence type="ECO:0000313" key="9">
    <source>
        <dbReference type="EMBL" id="OLP83783.1"/>
    </source>
</evidence>
<dbReference type="AlphaFoldDB" id="A0A1Q9CLH2"/>
<organism evidence="9 10">
    <name type="scientific">Symbiodinium microadriaticum</name>
    <name type="common">Dinoflagellate</name>
    <name type="synonym">Zooxanthella microadriatica</name>
    <dbReference type="NCBI Taxonomy" id="2951"/>
    <lineage>
        <taxon>Eukaryota</taxon>
        <taxon>Sar</taxon>
        <taxon>Alveolata</taxon>
        <taxon>Dinophyceae</taxon>
        <taxon>Suessiales</taxon>
        <taxon>Symbiodiniaceae</taxon>
        <taxon>Symbiodinium</taxon>
    </lineage>
</organism>
<protein>
    <submittedName>
        <fullName evidence="9">NAD kinase 2, chloroplastic</fullName>
    </submittedName>
</protein>
<dbReference type="Gene3D" id="3.40.50.10330">
    <property type="entry name" value="Probable inorganic polyphosphate/atp-NAD kinase, domain 1"/>
    <property type="match status" value="1"/>
</dbReference>
<dbReference type="InterPro" id="IPR017438">
    <property type="entry name" value="ATP-NAD_kinase_N"/>
</dbReference>
<dbReference type="OrthoDB" id="24581at2759"/>
<dbReference type="InterPro" id="IPR002504">
    <property type="entry name" value="NADK"/>
</dbReference>
<reference evidence="9 10" key="1">
    <citation type="submission" date="2016-02" db="EMBL/GenBank/DDBJ databases">
        <title>Genome analysis of coral dinoflagellate symbionts highlights evolutionary adaptations to a symbiotic lifestyle.</title>
        <authorList>
            <person name="Aranda M."/>
            <person name="Li Y."/>
            <person name="Liew Y.J."/>
            <person name="Baumgarten S."/>
            <person name="Simakov O."/>
            <person name="Wilson M."/>
            <person name="Piel J."/>
            <person name="Ashoor H."/>
            <person name="Bougouffa S."/>
            <person name="Bajic V.B."/>
            <person name="Ryu T."/>
            <person name="Ravasi T."/>
            <person name="Bayer T."/>
            <person name="Micklem G."/>
            <person name="Kim H."/>
            <person name="Bhak J."/>
            <person name="Lajeunesse T.C."/>
            <person name="Voolstra C.R."/>
        </authorList>
    </citation>
    <scope>NUCLEOTIDE SEQUENCE [LARGE SCALE GENOMIC DNA]</scope>
    <source>
        <strain evidence="9 10">CCMP2467</strain>
    </source>
</reference>
<dbReference type="GO" id="GO:0005524">
    <property type="term" value="F:ATP binding"/>
    <property type="evidence" value="ECO:0007669"/>
    <property type="project" value="UniProtKB-KW"/>
</dbReference>
<evidence type="ECO:0000256" key="4">
    <source>
        <dbReference type="ARBA" id="ARBA00022777"/>
    </source>
</evidence>
<dbReference type="PANTHER" id="PTHR20275:SF26">
    <property type="entry name" value="NADH KINASE POS5, MITOCHONDRIAL"/>
    <property type="match status" value="1"/>
</dbReference>
<dbReference type="SUPFAM" id="SSF111331">
    <property type="entry name" value="NAD kinase/diacylglycerol kinase-like"/>
    <property type="match status" value="1"/>
</dbReference>
<keyword evidence="6" id="KW-0521">NADP</keyword>
<keyword evidence="7" id="KW-0520">NAD</keyword>
<comment type="caution">
    <text evidence="9">The sequence shown here is derived from an EMBL/GenBank/DDBJ whole genome shotgun (WGS) entry which is preliminary data.</text>
</comment>
<keyword evidence="3" id="KW-0547">Nucleotide-binding</keyword>
<feature type="region of interest" description="Disordered" evidence="8">
    <location>
        <begin position="146"/>
        <end position="168"/>
    </location>
</feature>
<dbReference type="FunFam" id="2.60.200.30:FF:000009">
    <property type="entry name" value="Poly(P)/ATP NAD kinase"/>
    <property type="match status" value="1"/>
</dbReference>
<keyword evidence="2" id="KW-0808">Transferase</keyword>
<dbReference type="OMA" id="TICRASV"/>
<sequence>MSVSSSIVIDFSSGLFHSFGHLTRCSSAMQDNPELPSLALNLNFSLESPQQRWRDILAQSNKEMLQELLASANGTDSRTIEEIALSVADRILASEPAQSLLEVDAALSPLMKPVPTDDLLKGPQLEDIQVTGWHIWSGKVKDAKQAAEELRKSSKQLSPHSSMSRRSMSQDFEMRDFDHRMPEQVSGSSDDGEICRNRMHAGLELRTTTQQYTWMRWDGKPRAVLLVAKQGDPQVTRKLRDIASWIDSQGCHVVLEPELWDEVQGRSPGIKPEPSPRKVCWCAGPCDCRRLVSKVKRDEMSFAPKWQWGTSEGLPPGFAQRCRTWTPKQDKLEEHIDLVISLGGDGTLCWTSGLFSGAMPPIIAFAAGSLGFLTPFPLSDWMSVLMPILGTKSEVAPPLQLVCRMRFQMRLYRHEEDDPENSPAIPVQSMNEVLVHRGASPHLVKLDVCVNDKSVTMVQGDGLIMATPTGSTAYSLAAGGSMMHPAVPGIILTPVCPHSLSFRPVVLPDSAVVKVRVPPSARSSRVMVAVDGKDRIELKRGDSIEVAVSPYPLPTICRASVTRDWFRSVNEALQWNRRMEQKGPK</sequence>
<keyword evidence="5" id="KW-0067">ATP-binding</keyword>